<reference evidence="2" key="1">
    <citation type="journal article" date="2023" name="G3 (Bethesda)">
        <title>Genome assembly and association tests identify interacting loci associated with vigor, precocity, and sex in interspecific pistachio rootstocks.</title>
        <authorList>
            <person name="Palmer W."/>
            <person name="Jacygrad E."/>
            <person name="Sagayaradj S."/>
            <person name="Cavanaugh K."/>
            <person name="Han R."/>
            <person name="Bertier L."/>
            <person name="Beede B."/>
            <person name="Kafkas S."/>
            <person name="Golino D."/>
            <person name="Preece J."/>
            <person name="Michelmore R."/>
        </authorList>
    </citation>
    <scope>NUCLEOTIDE SEQUENCE [LARGE SCALE GENOMIC DNA]</scope>
</reference>
<comment type="caution">
    <text evidence="1">The sequence shown here is derived from an EMBL/GenBank/DDBJ whole genome shotgun (WGS) entry which is preliminary data.</text>
</comment>
<proteinExistence type="predicted"/>
<sequence length="122" mass="13576">MCGLLVYSLFKKIELCVYNPMATNVDMSLDDIIKSRKKNERVRGQGRALRGRGRGRGRGGPGSSFNGGRMPGPVRRGPLTVKARPSSYTIAKASSKLWMLYAYDENLISLRNSYTRGSLNLF</sequence>
<dbReference type="EMBL" id="CM047900">
    <property type="protein sequence ID" value="KAJ0099868.1"/>
    <property type="molecule type" value="Genomic_DNA"/>
</dbReference>
<accession>A0ACC1BLN5</accession>
<evidence type="ECO:0000313" key="2">
    <source>
        <dbReference type="Proteomes" id="UP001164250"/>
    </source>
</evidence>
<organism evidence="1 2">
    <name type="scientific">Pistacia atlantica</name>
    <dbReference type="NCBI Taxonomy" id="434234"/>
    <lineage>
        <taxon>Eukaryota</taxon>
        <taxon>Viridiplantae</taxon>
        <taxon>Streptophyta</taxon>
        <taxon>Embryophyta</taxon>
        <taxon>Tracheophyta</taxon>
        <taxon>Spermatophyta</taxon>
        <taxon>Magnoliopsida</taxon>
        <taxon>eudicotyledons</taxon>
        <taxon>Gunneridae</taxon>
        <taxon>Pentapetalae</taxon>
        <taxon>rosids</taxon>
        <taxon>malvids</taxon>
        <taxon>Sapindales</taxon>
        <taxon>Anacardiaceae</taxon>
        <taxon>Pistacia</taxon>
    </lineage>
</organism>
<name>A0ACC1BLN5_9ROSI</name>
<protein>
    <submittedName>
        <fullName evidence="1">Uncharacterized protein</fullName>
    </submittedName>
</protein>
<dbReference type="Proteomes" id="UP001164250">
    <property type="component" value="Chromosome 4"/>
</dbReference>
<evidence type="ECO:0000313" key="1">
    <source>
        <dbReference type="EMBL" id="KAJ0099868.1"/>
    </source>
</evidence>
<keyword evidence="2" id="KW-1185">Reference proteome</keyword>
<gene>
    <name evidence="1" type="ORF">Patl1_21237</name>
</gene>